<dbReference type="Proteomes" id="UP000246996">
    <property type="component" value="Chromosome"/>
</dbReference>
<evidence type="ECO:0000259" key="1">
    <source>
        <dbReference type="PROSITE" id="PS50943"/>
    </source>
</evidence>
<feature type="domain" description="HTH cro/C1-type" evidence="1">
    <location>
        <begin position="18"/>
        <end position="62"/>
    </location>
</feature>
<dbReference type="InterPro" id="IPR001387">
    <property type="entry name" value="Cro/C1-type_HTH"/>
</dbReference>
<dbReference type="RefSeq" id="WP_023634366.1">
    <property type="nucleotide sequence ID" value="NZ_CP027303.2"/>
</dbReference>
<accession>A0A2Z3N4J4</accession>
<proteinExistence type="predicted"/>
<evidence type="ECO:0000313" key="3">
    <source>
        <dbReference type="Proteomes" id="UP000246996"/>
    </source>
</evidence>
<dbReference type="AlphaFoldDB" id="A0A2Z3N4J4"/>
<protein>
    <submittedName>
        <fullName evidence="2">XRE family transcriptional regulator</fullName>
    </submittedName>
</protein>
<sequence length="66" mass="7597">MNKQKIAETLVKLRGNRSREEVANAVGISVSALQMYENAKRIPKDEIKLRIARYYGVPVESIFFKQ</sequence>
<organism evidence="2 3">
    <name type="scientific">Geobacillus thermoleovorans</name>
    <name type="common">Bacillus thermoleovorans</name>
    <dbReference type="NCBI Taxonomy" id="33941"/>
    <lineage>
        <taxon>Bacteria</taxon>
        <taxon>Bacillati</taxon>
        <taxon>Bacillota</taxon>
        <taxon>Bacilli</taxon>
        <taxon>Bacillales</taxon>
        <taxon>Anoxybacillaceae</taxon>
        <taxon>Geobacillus</taxon>
        <taxon>Geobacillus thermoleovorans group</taxon>
    </lineage>
</organism>
<dbReference type="PROSITE" id="PS50943">
    <property type="entry name" value="HTH_CROC1"/>
    <property type="match status" value="1"/>
</dbReference>
<dbReference type="Pfam" id="PF01381">
    <property type="entry name" value="HTH_3"/>
    <property type="match status" value="1"/>
</dbReference>
<dbReference type="Gene3D" id="1.10.260.40">
    <property type="entry name" value="lambda repressor-like DNA-binding domains"/>
    <property type="match status" value="1"/>
</dbReference>
<gene>
    <name evidence="2" type="ORF">C1N76_04555</name>
</gene>
<dbReference type="SUPFAM" id="SSF47413">
    <property type="entry name" value="lambda repressor-like DNA-binding domains"/>
    <property type="match status" value="1"/>
</dbReference>
<dbReference type="SMART" id="SM00530">
    <property type="entry name" value="HTH_XRE"/>
    <property type="match status" value="1"/>
</dbReference>
<dbReference type="GO" id="GO:0003677">
    <property type="term" value="F:DNA binding"/>
    <property type="evidence" value="ECO:0007669"/>
    <property type="project" value="InterPro"/>
</dbReference>
<dbReference type="InterPro" id="IPR010982">
    <property type="entry name" value="Lambda_DNA-bd_dom_sf"/>
</dbReference>
<reference evidence="3" key="1">
    <citation type="submission" date="2018-02" db="EMBL/GenBank/DDBJ databases">
        <title>The complete genome of bacterial strain SGAirxxxx.</title>
        <authorList>
            <person name="Schuster S.C."/>
        </authorList>
    </citation>
    <scope>NUCLEOTIDE SEQUENCE [LARGE SCALE GENOMIC DNA]</scope>
    <source>
        <strain evidence="3">SGAir0734</strain>
    </source>
</reference>
<dbReference type="EMBL" id="CP027303">
    <property type="protein sequence ID" value="AWO73910.1"/>
    <property type="molecule type" value="Genomic_DNA"/>
</dbReference>
<evidence type="ECO:0000313" key="2">
    <source>
        <dbReference type="EMBL" id="AWO73910.1"/>
    </source>
</evidence>
<dbReference type="CDD" id="cd00093">
    <property type="entry name" value="HTH_XRE"/>
    <property type="match status" value="1"/>
</dbReference>
<name>A0A2Z3N4J4_GEOTH</name>